<dbReference type="PANTHER" id="PTHR34220:SF11">
    <property type="entry name" value="SENSOR PROTEIN KINASE HPTS"/>
    <property type="match status" value="1"/>
</dbReference>
<dbReference type="InterPro" id="IPR003594">
    <property type="entry name" value="HATPase_dom"/>
</dbReference>
<evidence type="ECO:0000256" key="8">
    <source>
        <dbReference type="ARBA" id="ARBA00022840"/>
    </source>
</evidence>
<comment type="caution">
    <text evidence="14">The sequence shown here is derived from an EMBL/GenBank/DDBJ whole genome shotgun (WGS) entry which is preliminary data.</text>
</comment>
<keyword evidence="4" id="KW-0808">Transferase</keyword>
<keyword evidence="3" id="KW-0597">Phosphoprotein</keyword>
<keyword evidence="7 14" id="KW-0418">Kinase</keyword>
<dbReference type="CDD" id="cd06225">
    <property type="entry name" value="HAMP"/>
    <property type="match status" value="1"/>
</dbReference>
<dbReference type="Pfam" id="PF02518">
    <property type="entry name" value="HATPase_c"/>
    <property type="match status" value="1"/>
</dbReference>
<dbReference type="AlphaFoldDB" id="A0A9D2D1F5"/>
<dbReference type="Pfam" id="PF06580">
    <property type="entry name" value="His_kinase"/>
    <property type="match status" value="1"/>
</dbReference>
<dbReference type="EMBL" id="DXCH01000068">
    <property type="protein sequence ID" value="HIZ06803.1"/>
    <property type="molecule type" value="Genomic_DNA"/>
</dbReference>
<keyword evidence="11 12" id="KW-0472">Membrane</keyword>
<feature type="non-terminal residue" evidence="14">
    <location>
        <position position="559"/>
    </location>
</feature>
<keyword evidence="8" id="KW-0067">ATP-binding</keyword>
<feature type="transmembrane region" description="Helical" evidence="12">
    <location>
        <begin position="305"/>
        <end position="325"/>
    </location>
</feature>
<dbReference type="SUPFAM" id="SSF55874">
    <property type="entry name" value="ATPase domain of HSP90 chaperone/DNA topoisomerase II/histidine kinase"/>
    <property type="match status" value="1"/>
</dbReference>
<reference evidence="14" key="1">
    <citation type="journal article" date="2021" name="PeerJ">
        <title>Extensive microbial diversity within the chicken gut microbiome revealed by metagenomics and culture.</title>
        <authorList>
            <person name="Gilroy R."/>
            <person name="Ravi A."/>
            <person name="Getino M."/>
            <person name="Pursley I."/>
            <person name="Horton D.L."/>
            <person name="Alikhan N.F."/>
            <person name="Baker D."/>
            <person name="Gharbi K."/>
            <person name="Hall N."/>
            <person name="Watson M."/>
            <person name="Adriaenssens E.M."/>
            <person name="Foster-Nyarko E."/>
            <person name="Jarju S."/>
            <person name="Secka A."/>
            <person name="Antonio M."/>
            <person name="Oren A."/>
            <person name="Chaudhuri R.R."/>
            <person name="La Ragione R."/>
            <person name="Hildebrand F."/>
            <person name="Pallen M.J."/>
        </authorList>
    </citation>
    <scope>NUCLEOTIDE SEQUENCE</scope>
    <source>
        <strain evidence="14">CHK192-9172</strain>
    </source>
</reference>
<dbReference type="GO" id="GO:0005886">
    <property type="term" value="C:plasma membrane"/>
    <property type="evidence" value="ECO:0007669"/>
    <property type="project" value="UniProtKB-SubCell"/>
</dbReference>
<gene>
    <name evidence="14" type="ORF">IAA08_02570</name>
</gene>
<dbReference type="Proteomes" id="UP000824024">
    <property type="component" value="Unassembled WGS sequence"/>
</dbReference>
<protein>
    <submittedName>
        <fullName evidence="14">Histidine kinase</fullName>
    </submittedName>
</protein>
<evidence type="ECO:0000256" key="3">
    <source>
        <dbReference type="ARBA" id="ARBA00022553"/>
    </source>
</evidence>
<feature type="transmembrane region" description="Helical" evidence="12">
    <location>
        <begin position="21"/>
        <end position="42"/>
    </location>
</feature>
<keyword evidence="10" id="KW-0902">Two-component regulatory system</keyword>
<dbReference type="GO" id="GO:0005524">
    <property type="term" value="F:ATP binding"/>
    <property type="evidence" value="ECO:0007669"/>
    <property type="project" value="UniProtKB-KW"/>
</dbReference>
<proteinExistence type="predicted"/>
<evidence type="ECO:0000256" key="5">
    <source>
        <dbReference type="ARBA" id="ARBA00022692"/>
    </source>
</evidence>
<keyword evidence="5 12" id="KW-0812">Transmembrane</keyword>
<evidence type="ECO:0000256" key="2">
    <source>
        <dbReference type="ARBA" id="ARBA00022475"/>
    </source>
</evidence>
<keyword evidence="2" id="KW-1003">Cell membrane</keyword>
<evidence type="ECO:0000256" key="12">
    <source>
        <dbReference type="SAM" id="Phobius"/>
    </source>
</evidence>
<dbReference type="InterPro" id="IPR033479">
    <property type="entry name" value="dCache_1"/>
</dbReference>
<dbReference type="PROSITE" id="PS50885">
    <property type="entry name" value="HAMP"/>
    <property type="match status" value="1"/>
</dbReference>
<reference evidence="14" key="2">
    <citation type="submission" date="2021-04" db="EMBL/GenBank/DDBJ databases">
        <authorList>
            <person name="Gilroy R."/>
        </authorList>
    </citation>
    <scope>NUCLEOTIDE SEQUENCE</scope>
    <source>
        <strain evidence="14">CHK192-9172</strain>
    </source>
</reference>
<evidence type="ECO:0000256" key="7">
    <source>
        <dbReference type="ARBA" id="ARBA00022777"/>
    </source>
</evidence>
<dbReference type="Pfam" id="PF02743">
    <property type="entry name" value="dCache_1"/>
    <property type="match status" value="1"/>
</dbReference>
<evidence type="ECO:0000256" key="1">
    <source>
        <dbReference type="ARBA" id="ARBA00004651"/>
    </source>
</evidence>
<evidence type="ECO:0000256" key="6">
    <source>
        <dbReference type="ARBA" id="ARBA00022741"/>
    </source>
</evidence>
<sequence>MAHLWKTLKRKIRDTTLYHKLIAGIMIGVIIPSALSTLTFTIKFQDIMETEVGHSYQQIVSQYAENVNYKLGIYLNLAQNIMSNRLVQDTFALDQEADSYNVYELSMRISKELKSLLFNDVAEGIKSVVLYSLNADFPTDGKHISTIERMKSMPWYEDAVGQAGGGIFHTYSKWTDSHVITLIQPILNLSGQPLQQILGYVQIDVDTDHIFSSDLFNSSTSFDTGYIVDKNSEVLFCRNLNPVEEDGSLTEIRSLNEEDASLKVINRNGSNEILISSKLNDYGWTGFFYFPYSEIEQKVVDVRQYVLMIQTVLLAAVIIIAISFLKKFSARISLLMRKMQQVEKGDLETNFVIEGNDEIGMLDKHFNKMVQKLKQSINEIYISQLEKRNAELSALQSQINPHFLYNTLEAINSMASCSGLKDICTICQKLGEMFRYSINNGKNEFVNLQDEIHHIQNYMVIQKIRFDDRFDVFYDFPNEILEYKILKFILQPIVENALNHGFSEKRGKGFLEISGQIKNKKLFLKVQDDGVGMSEEKLRELIESMNGKYSAGADGRGHI</sequence>
<dbReference type="Pfam" id="PF00672">
    <property type="entry name" value="HAMP"/>
    <property type="match status" value="1"/>
</dbReference>
<dbReference type="PANTHER" id="PTHR34220">
    <property type="entry name" value="SENSOR HISTIDINE KINASE YPDA"/>
    <property type="match status" value="1"/>
</dbReference>
<evidence type="ECO:0000256" key="4">
    <source>
        <dbReference type="ARBA" id="ARBA00022679"/>
    </source>
</evidence>
<dbReference type="InterPro" id="IPR010559">
    <property type="entry name" value="Sig_transdc_His_kin_internal"/>
</dbReference>
<keyword evidence="6" id="KW-0547">Nucleotide-binding</keyword>
<evidence type="ECO:0000256" key="11">
    <source>
        <dbReference type="ARBA" id="ARBA00023136"/>
    </source>
</evidence>
<evidence type="ECO:0000313" key="15">
    <source>
        <dbReference type="Proteomes" id="UP000824024"/>
    </source>
</evidence>
<dbReference type="InterPro" id="IPR050640">
    <property type="entry name" value="Bact_2-comp_sensor_kinase"/>
</dbReference>
<evidence type="ECO:0000259" key="13">
    <source>
        <dbReference type="PROSITE" id="PS50885"/>
    </source>
</evidence>
<organism evidence="14 15">
    <name type="scientific">Candidatus Eubacterium avistercoris</name>
    <dbReference type="NCBI Taxonomy" id="2838567"/>
    <lineage>
        <taxon>Bacteria</taxon>
        <taxon>Bacillati</taxon>
        <taxon>Bacillota</taxon>
        <taxon>Clostridia</taxon>
        <taxon>Eubacteriales</taxon>
        <taxon>Eubacteriaceae</taxon>
        <taxon>Eubacterium</taxon>
    </lineage>
</organism>
<accession>A0A9D2D1F5</accession>
<dbReference type="Gene3D" id="3.30.565.10">
    <property type="entry name" value="Histidine kinase-like ATPase, C-terminal domain"/>
    <property type="match status" value="1"/>
</dbReference>
<evidence type="ECO:0000256" key="10">
    <source>
        <dbReference type="ARBA" id="ARBA00023012"/>
    </source>
</evidence>
<dbReference type="Gene3D" id="6.10.340.10">
    <property type="match status" value="1"/>
</dbReference>
<comment type="subcellular location">
    <subcellularLocation>
        <location evidence="1">Cell membrane</location>
        <topology evidence="1">Multi-pass membrane protein</topology>
    </subcellularLocation>
</comment>
<feature type="domain" description="HAMP" evidence="13">
    <location>
        <begin position="326"/>
        <end position="378"/>
    </location>
</feature>
<evidence type="ECO:0000313" key="14">
    <source>
        <dbReference type="EMBL" id="HIZ06803.1"/>
    </source>
</evidence>
<keyword evidence="9 12" id="KW-1133">Transmembrane helix</keyword>
<evidence type="ECO:0000256" key="9">
    <source>
        <dbReference type="ARBA" id="ARBA00022989"/>
    </source>
</evidence>
<dbReference type="InterPro" id="IPR003660">
    <property type="entry name" value="HAMP_dom"/>
</dbReference>
<dbReference type="SUPFAM" id="SSF158472">
    <property type="entry name" value="HAMP domain-like"/>
    <property type="match status" value="1"/>
</dbReference>
<name>A0A9D2D1F5_9FIRM</name>
<dbReference type="GO" id="GO:0000155">
    <property type="term" value="F:phosphorelay sensor kinase activity"/>
    <property type="evidence" value="ECO:0007669"/>
    <property type="project" value="InterPro"/>
</dbReference>
<dbReference type="SMART" id="SM00304">
    <property type="entry name" value="HAMP"/>
    <property type="match status" value="1"/>
</dbReference>
<dbReference type="InterPro" id="IPR036890">
    <property type="entry name" value="HATPase_C_sf"/>
</dbReference>